<reference evidence="5 6" key="1">
    <citation type="submission" date="2024-02" db="EMBL/GenBank/DDBJ databases">
        <authorList>
            <person name="Chen Y."/>
            <person name="Shah S."/>
            <person name="Dougan E. K."/>
            <person name="Thang M."/>
            <person name="Chan C."/>
        </authorList>
    </citation>
    <scope>NUCLEOTIDE SEQUENCE [LARGE SCALE GENOMIC DNA]</scope>
</reference>
<keyword evidence="6" id="KW-1185">Reference proteome</keyword>
<keyword evidence="3" id="KW-0949">S-adenosyl-L-methionine</keyword>
<evidence type="ECO:0000256" key="1">
    <source>
        <dbReference type="ARBA" id="ARBA00022603"/>
    </source>
</evidence>
<dbReference type="InterPro" id="IPR029063">
    <property type="entry name" value="SAM-dependent_MTases_sf"/>
</dbReference>
<dbReference type="GO" id="GO:0008168">
    <property type="term" value="F:methyltransferase activity"/>
    <property type="evidence" value="ECO:0007669"/>
    <property type="project" value="UniProtKB-KW"/>
</dbReference>
<gene>
    <name evidence="5" type="ORF">SCF082_LOCUS44591</name>
</gene>
<dbReference type="PANTHER" id="PTHR42873:SF1">
    <property type="entry name" value="S-ADENOSYLMETHIONINE-DEPENDENT METHYLTRANSFERASE DOMAIN-CONTAINING PROTEIN"/>
    <property type="match status" value="1"/>
</dbReference>
<proteinExistence type="predicted"/>
<evidence type="ECO:0000313" key="6">
    <source>
        <dbReference type="Proteomes" id="UP001642464"/>
    </source>
</evidence>
<dbReference type="SUPFAM" id="SSF53335">
    <property type="entry name" value="S-adenosyl-L-methionine-dependent methyltransferases"/>
    <property type="match status" value="1"/>
</dbReference>
<dbReference type="InterPro" id="IPR019614">
    <property type="entry name" value="SAM-dep_methyl-trfase"/>
</dbReference>
<evidence type="ECO:0000256" key="3">
    <source>
        <dbReference type="ARBA" id="ARBA00022691"/>
    </source>
</evidence>
<protein>
    <submittedName>
        <fullName evidence="5">Ribosomal RNA large subunit methyltransferase I (23S rRNA m5C1962 methyltransferase) (rRNA (cytosine-C(5)-)-methyltransferase RlmI)</fullName>
    </submittedName>
</protein>
<keyword evidence="1 5" id="KW-0489">Methyltransferase</keyword>
<feature type="domain" description="S-adenosylmethionine-dependent methyltransferase" evidence="4">
    <location>
        <begin position="112"/>
        <end position="302"/>
    </location>
</feature>
<dbReference type="Gene3D" id="3.40.50.150">
    <property type="entry name" value="Vaccinia Virus protein VP39"/>
    <property type="match status" value="1"/>
</dbReference>
<accession>A0ABP0R6C6</accession>
<name>A0ABP0R6C6_9DINO</name>
<dbReference type="Pfam" id="PF10672">
    <property type="entry name" value="Methyltrans_SAM"/>
    <property type="match status" value="1"/>
</dbReference>
<sequence>MSALGHPAWCATRPQSDKNSNRNAVLGYGCCMEKPTGPPASSWTSMARWACAASMAEGPRPFGAPGRLPNMQANSSFWPSLDAFRRLTSIIDAFADSGYALSGVIRKDSEETLWGEVPPNRSVFEENGVLYEVDVWHGHKTGFFLDQRPNRQRLRELARGKDVLDLFSYTGGFAVAAALGGAKSTRAVDAARKAVEACQRNYELNGLTAKVCSLSEGGIQHALHVQDCWEFLQKAARRRMKADIVVLDPPSMAPRASARPKALKAYETLNQGALRLLRPGGRLISCSCSSHITRQDLLNVVQAAAQDSGRKVRLEEEGGAGADHPVRRSFPEGAYLQVLHLMVE</sequence>
<evidence type="ECO:0000256" key="2">
    <source>
        <dbReference type="ARBA" id="ARBA00022679"/>
    </source>
</evidence>
<comment type="caution">
    <text evidence="5">The sequence shown here is derived from an EMBL/GenBank/DDBJ whole genome shotgun (WGS) entry which is preliminary data.</text>
</comment>
<dbReference type="EMBL" id="CAXAMM010040707">
    <property type="protein sequence ID" value="CAK9094911.1"/>
    <property type="molecule type" value="Genomic_DNA"/>
</dbReference>
<organism evidence="5 6">
    <name type="scientific">Durusdinium trenchii</name>
    <dbReference type="NCBI Taxonomy" id="1381693"/>
    <lineage>
        <taxon>Eukaryota</taxon>
        <taxon>Sar</taxon>
        <taxon>Alveolata</taxon>
        <taxon>Dinophyceae</taxon>
        <taxon>Suessiales</taxon>
        <taxon>Symbiodiniaceae</taxon>
        <taxon>Durusdinium</taxon>
    </lineage>
</organism>
<dbReference type="CDD" id="cd02440">
    <property type="entry name" value="AdoMet_MTases"/>
    <property type="match status" value="1"/>
</dbReference>
<dbReference type="GO" id="GO:0032259">
    <property type="term" value="P:methylation"/>
    <property type="evidence" value="ECO:0007669"/>
    <property type="project" value="UniProtKB-KW"/>
</dbReference>
<keyword evidence="2" id="KW-0808">Transferase</keyword>
<evidence type="ECO:0000313" key="5">
    <source>
        <dbReference type="EMBL" id="CAK9094911.1"/>
    </source>
</evidence>
<dbReference type="Proteomes" id="UP001642464">
    <property type="component" value="Unassembled WGS sequence"/>
</dbReference>
<evidence type="ECO:0000259" key="4">
    <source>
        <dbReference type="Pfam" id="PF10672"/>
    </source>
</evidence>
<dbReference type="PANTHER" id="PTHR42873">
    <property type="entry name" value="RIBOSOMAL RNA LARGE SUBUNIT METHYLTRANSFERASE"/>
    <property type="match status" value="1"/>
</dbReference>